<gene>
    <name evidence="1" type="ORF">N0V87_003087</name>
</gene>
<organism evidence="1 2">
    <name type="scientific">Didymella glomerata</name>
    <dbReference type="NCBI Taxonomy" id="749621"/>
    <lineage>
        <taxon>Eukaryota</taxon>
        <taxon>Fungi</taxon>
        <taxon>Dikarya</taxon>
        <taxon>Ascomycota</taxon>
        <taxon>Pezizomycotina</taxon>
        <taxon>Dothideomycetes</taxon>
        <taxon>Pleosporomycetidae</taxon>
        <taxon>Pleosporales</taxon>
        <taxon>Pleosporineae</taxon>
        <taxon>Didymellaceae</taxon>
        <taxon>Didymella</taxon>
    </lineage>
</organism>
<comment type="caution">
    <text evidence="1">The sequence shown here is derived from an EMBL/GenBank/DDBJ whole genome shotgun (WGS) entry which is preliminary data.</text>
</comment>
<dbReference type="AlphaFoldDB" id="A0A9W9C1S0"/>
<dbReference type="EMBL" id="JAPEUV010000021">
    <property type="protein sequence ID" value="KAJ4339646.1"/>
    <property type="molecule type" value="Genomic_DNA"/>
</dbReference>
<evidence type="ECO:0000313" key="1">
    <source>
        <dbReference type="EMBL" id="KAJ4339646.1"/>
    </source>
</evidence>
<keyword evidence="2" id="KW-1185">Reference proteome</keyword>
<protein>
    <submittedName>
        <fullName evidence="1">Uncharacterized protein</fullName>
    </submittedName>
</protein>
<dbReference type="Proteomes" id="UP001140562">
    <property type="component" value="Unassembled WGS sequence"/>
</dbReference>
<dbReference type="OrthoDB" id="10025998at2759"/>
<accession>A0A9W9C1S0</accession>
<reference evidence="1" key="1">
    <citation type="submission" date="2022-10" db="EMBL/GenBank/DDBJ databases">
        <title>Tapping the CABI collections for fungal endophytes: first genome assemblies for Collariella, Neodidymelliopsis, Ascochyta clinopodiicola, Didymella pomorum, Didymosphaeria variabile, Neocosmospora piperis and Neocucurbitaria cava.</title>
        <authorList>
            <person name="Hill R."/>
        </authorList>
    </citation>
    <scope>NUCLEOTIDE SEQUENCE</scope>
    <source>
        <strain evidence="1">IMI 360193</strain>
    </source>
</reference>
<name>A0A9W9C1S0_9PLEO</name>
<proteinExistence type="predicted"/>
<evidence type="ECO:0000313" key="2">
    <source>
        <dbReference type="Proteomes" id="UP001140562"/>
    </source>
</evidence>
<sequence length="221" mass="25576">MFIKEDSAKRLKIKGYPTRRTEGQEVLETTSTTACFTFLSWNKLIGDKHTLIINFDTTNIATTPSSESFSAAEPDFVLESTTFQVAVTRPTSEGLQHYELQPLQIPRHPVLGYEYTLIGGKEIWAYKTKKYREKLEMMVKWLDEMTVMELGQIQEDERPDFYDRIISGDIKAASTRGLFTLPEGWTYYDKEVLQSLDNAWTQVLEYQERFENSKVGAPRVF</sequence>